<evidence type="ECO:0000313" key="2">
    <source>
        <dbReference type="EMBL" id="MDH7454111.1"/>
    </source>
</evidence>
<keyword evidence="1" id="KW-0472">Membrane</keyword>
<dbReference type="Proteomes" id="UP001160550">
    <property type="component" value="Unassembled WGS sequence"/>
</dbReference>
<sequence length="143" mass="15648">MDKRFWICGTVVSFAALLLSFLVHGLLLAPDYAALVHEYRDARDGARQLPWVLLAHALLGFAMTWIFSVGFAHDRRPLRQGLRFGVAMALVAAVPACLLAYAAQPLPAGFIVRQAALGSASMVLLGLLLAWLQPRRRAFTAPH</sequence>
<dbReference type="RefSeq" id="WP_280943316.1">
    <property type="nucleotide sequence ID" value="NZ_JARYGX010000023.1"/>
</dbReference>
<dbReference type="EMBL" id="JARYGX010000023">
    <property type="protein sequence ID" value="MDH7454111.1"/>
    <property type="molecule type" value="Genomic_DNA"/>
</dbReference>
<feature type="transmembrane region" description="Helical" evidence="1">
    <location>
        <begin position="84"/>
        <end position="104"/>
    </location>
</feature>
<protein>
    <submittedName>
        <fullName evidence="2">Uncharacterized protein</fullName>
    </submittedName>
</protein>
<name>A0ABT6MTY7_9GAMM</name>
<accession>A0ABT6MTY7</accession>
<comment type="caution">
    <text evidence="2">The sequence shown here is derived from an EMBL/GenBank/DDBJ whole genome shotgun (WGS) entry which is preliminary data.</text>
</comment>
<feature type="transmembrane region" description="Helical" evidence="1">
    <location>
        <begin position="110"/>
        <end position="132"/>
    </location>
</feature>
<proteinExistence type="predicted"/>
<reference evidence="2" key="1">
    <citation type="journal article" date="2007" name="Int. J. Syst. Evol. Microbiol.">
        <title>Luteimonas composti sp. nov., a moderately thermophilic bacterium isolated from food waste.</title>
        <authorList>
            <person name="Young C.C."/>
            <person name="Kampfer P."/>
            <person name="Chen W.M."/>
            <person name="Yen W.S."/>
            <person name="Arun A.B."/>
            <person name="Lai W.A."/>
            <person name="Shen F.T."/>
            <person name="Rekha P.D."/>
            <person name="Lin K.Y."/>
            <person name="Chou J.H."/>
        </authorList>
    </citation>
    <scope>NUCLEOTIDE SEQUENCE</scope>
    <source>
        <strain evidence="2">CC-YY355</strain>
    </source>
</reference>
<organism evidence="2 3">
    <name type="scientific">Luteimonas composti</name>
    <dbReference type="NCBI Taxonomy" id="398257"/>
    <lineage>
        <taxon>Bacteria</taxon>
        <taxon>Pseudomonadati</taxon>
        <taxon>Pseudomonadota</taxon>
        <taxon>Gammaproteobacteria</taxon>
        <taxon>Lysobacterales</taxon>
        <taxon>Lysobacteraceae</taxon>
        <taxon>Luteimonas</taxon>
    </lineage>
</organism>
<reference evidence="2" key="2">
    <citation type="submission" date="2023-04" db="EMBL/GenBank/DDBJ databases">
        <authorList>
            <person name="Sun J.-Q."/>
        </authorList>
    </citation>
    <scope>NUCLEOTIDE SEQUENCE</scope>
    <source>
        <strain evidence="2">CC-YY355</strain>
    </source>
</reference>
<evidence type="ECO:0000256" key="1">
    <source>
        <dbReference type="SAM" id="Phobius"/>
    </source>
</evidence>
<gene>
    <name evidence="2" type="ORF">QF205_13675</name>
</gene>
<evidence type="ECO:0000313" key="3">
    <source>
        <dbReference type="Proteomes" id="UP001160550"/>
    </source>
</evidence>
<feature type="transmembrane region" description="Helical" evidence="1">
    <location>
        <begin position="49"/>
        <end position="72"/>
    </location>
</feature>
<keyword evidence="1" id="KW-0812">Transmembrane</keyword>
<keyword evidence="3" id="KW-1185">Reference proteome</keyword>
<keyword evidence="1" id="KW-1133">Transmembrane helix</keyword>